<dbReference type="InterPro" id="IPR044837">
    <property type="entry name" value="REM16-like"/>
</dbReference>
<gene>
    <name evidence="7" type="ORF">CASFOL_009784</name>
</gene>
<reference evidence="8" key="1">
    <citation type="journal article" date="2024" name="IScience">
        <title>Strigolactones Initiate the Formation of Haustorium-like Structures in Castilleja.</title>
        <authorList>
            <person name="Buerger M."/>
            <person name="Peterson D."/>
            <person name="Chory J."/>
        </authorList>
    </citation>
    <scope>NUCLEOTIDE SEQUENCE [LARGE SCALE GENOMIC DNA]</scope>
</reference>
<organism evidence="7 8">
    <name type="scientific">Castilleja foliolosa</name>
    <dbReference type="NCBI Taxonomy" id="1961234"/>
    <lineage>
        <taxon>Eukaryota</taxon>
        <taxon>Viridiplantae</taxon>
        <taxon>Streptophyta</taxon>
        <taxon>Embryophyta</taxon>
        <taxon>Tracheophyta</taxon>
        <taxon>Spermatophyta</taxon>
        <taxon>Magnoliopsida</taxon>
        <taxon>eudicotyledons</taxon>
        <taxon>Gunneridae</taxon>
        <taxon>Pentapetalae</taxon>
        <taxon>asterids</taxon>
        <taxon>lamiids</taxon>
        <taxon>Lamiales</taxon>
        <taxon>Orobanchaceae</taxon>
        <taxon>Pedicularideae</taxon>
        <taxon>Castillejinae</taxon>
        <taxon>Castilleja</taxon>
    </lineage>
</organism>
<evidence type="ECO:0000313" key="8">
    <source>
        <dbReference type="Proteomes" id="UP001632038"/>
    </source>
</evidence>
<dbReference type="GO" id="GO:0005634">
    <property type="term" value="C:nucleus"/>
    <property type="evidence" value="ECO:0007669"/>
    <property type="project" value="UniProtKB-SubCell"/>
</dbReference>
<dbReference type="EMBL" id="JAVIJP010000013">
    <property type="protein sequence ID" value="KAL3644604.1"/>
    <property type="molecule type" value="Genomic_DNA"/>
</dbReference>
<dbReference type="Gene3D" id="2.40.330.10">
    <property type="entry name" value="DNA-binding pseudobarrel domain"/>
    <property type="match status" value="1"/>
</dbReference>
<keyword evidence="4" id="KW-0804">Transcription</keyword>
<dbReference type="SMART" id="SM01019">
    <property type="entry name" value="B3"/>
    <property type="match status" value="1"/>
</dbReference>
<evidence type="ECO:0000256" key="5">
    <source>
        <dbReference type="ARBA" id="ARBA00023242"/>
    </source>
</evidence>
<sequence length="395" mass="44871">MKKDSKRSPNSYSDDKLKLRKVKKKKRLAAKLKMALTDKKIVEEPVNIVDKHIISYTPNNEKSTVMERALAIQNNLPPNSTSFVKNMLRSHVSGPFWLGLPRQFCVDHLPKRDERVVLVDENETEHDTKYLQVKKSGLSGGWRGFSIAHKLAEGDVLVFELIEPCKFKKIPDLNSRFRSLNKVHIVRASESENSLTIEENFQVEPSETEIAEITEKALLHFKDVKCFADFKIEVDGLILDPEMSRHVRKQYYKLCKSQKVFLHENLKGFNRVSAVRVISETVNIADTIWTAKPSTTILESYNGTLKGFEDSGMAVGFLRARIDELLGPSVMESKRNELNAEEEKMKVLKMKVNGVRVSTEKRVGEICCGLKEKHEKLSVVFSGIAGAPWALGEEK</sequence>
<dbReference type="Proteomes" id="UP001632038">
    <property type="component" value="Unassembled WGS sequence"/>
</dbReference>
<protein>
    <recommendedName>
        <fullName evidence="6">TF-B3 domain-containing protein</fullName>
    </recommendedName>
</protein>
<name>A0ABD3DUP3_9LAMI</name>
<evidence type="ECO:0000313" key="7">
    <source>
        <dbReference type="EMBL" id="KAL3644604.1"/>
    </source>
</evidence>
<dbReference type="PANTHER" id="PTHR31391:SF101">
    <property type="entry name" value="B3 DOMAIN-CONTAINING PROTEIN OS01G0234100"/>
    <property type="match status" value="1"/>
</dbReference>
<keyword evidence="3" id="KW-0238">DNA-binding</keyword>
<dbReference type="Pfam" id="PF02362">
    <property type="entry name" value="B3"/>
    <property type="match status" value="1"/>
</dbReference>
<proteinExistence type="predicted"/>
<evidence type="ECO:0000256" key="1">
    <source>
        <dbReference type="ARBA" id="ARBA00004123"/>
    </source>
</evidence>
<feature type="domain" description="TF-B3" evidence="6">
    <location>
        <begin position="83"/>
        <end position="189"/>
    </location>
</feature>
<evidence type="ECO:0000256" key="3">
    <source>
        <dbReference type="ARBA" id="ARBA00023125"/>
    </source>
</evidence>
<keyword evidence="2" id="KW-0805">Transcription regulation</keyword>
<dbReference type="CDD" id="cd10017">
    <property type="entry name" value="B3_DNA"/>
    <property type="match status" value="1"/>
</dbReference>
<keyword evidence="5" id="KW-0539">Nucleus</keyword>
<evidence type="ECO:0000256" key="4">
    <source>
        <dbReference type="ARBA" id="ARBA00023163"/>
    </source>
</evidence>
<evidence type="ECO:0000259" key="6">
    <source>
        <dbReference type="PROSITE" id="PS50863"/>
    </source>
</evidence>
<dbReference type="PROSITE" id="PS50863">
    <property type="entry name" value="B3"/>
    <property type="match status" value="1"/>
</dbReference>
<comment type="subcellular location">
    <subcellularLocation>
        <location evidence="1">Nucleus</location>
    </subcellularLocation>
</comment>
<dbReference type="InterPro" id="IPR003340">
    <property type="entry name" value="B3_DNA-bd"/>
</dbReference>
<comment type="caution">
    <text evidence="7">The sequence shown here is derived from an EMBL/GenBank/DDBJ whole genome shotgun (WGS) entry which is preliminary data.</text>
</comment>
<accession>A0ABD3DUP3</accession>
<dbReference type="SUPFAM" id="SSF101936">
    <property type="entry name" value="DNA-binding pseudobarrel domain"/>
    <property type="match status" value="1"/>
</dbReference>
<dbReference type="AlphaFoldDB" id="A0ABD3DUP3"/>
<dbReference type="PANTHER" id="PTHR31391">
    <property type="entry name" value="B3 DOMAIN-CONTAINING PROTEIN OS11G0197600-RELATED"/>
    <property type="match status" value="1"/>
</dbReference>
<keyword evidence="8" id="KW-1185">Reference proteome</keyword>
<dbReference type="GO" id="GO:0003677">
    <property type="term" value="F:DNA binding"/>
    <property type="evidence" value="ECO:0007669"/>
    <property type="project" value="UniProtKB-KW"/>
</dbReference>
<evidence type="ECO:0000256" key="2">
    <source>
        <dbReference type="ARBA" id="ARBA00023015"/>
    </source>
</evidence>
<dbReference type="InterPro" id="IPR015300">
    <property type="entry name" value="DNA-bd_pseudobarrel_sf"/>
</dbReference>